<keyword evidence="4" id="KW-0597">Phosphoprotein</keyword>
<gene>
    <name evidence="11" type="ORF">GWI33_012057</name>
</gene>
<comment type="subunit">
    <text evidence="7">Interacts with non-phosphorylated form of RAB8A; phosphorylation of RAB8A at 'Thr-72' disrupts this interaction. Interacts with ARMC12.</text>
</comment>
<evidence type="ECO:0000313" key="11">
    <source>
        <dbReference type="EMBL" id="KAF7275233.1"/>
    </source>
</evidence>
<protein>
    <recommendedName>
        <fullName evidence="8">TBC1 domain family member 15</fullName>
    </recommendedName>
    <alternativeName>
        <fullName evidence="9">GTPase-activating protein RAB7</fullName>
    </alternativeName>
</protein>
<evidence type="ECO:0000256" key="2">
    <source>
        <dbReference type="ARBA" id="ARBA00022468"/>
    </source>
</evidence>
<accession>A0A834M936</accession>
<organism evidence="11 12">
    <name type="scientific">Rhynchophorus ferrugineus</name>
    <name type="common">Red palm weevil</name>
    <name type="synonym">Curculio ferrugineus</name>
    <dbReference type="NCBI Taxonomy" id="354439"/>
    <lineage>
        <taxon>Eukaryota</taxon>
        <taxon>Metazoa</taxon>
        <taxon>Ecdysozoa</taxon>
        <taxon>Arthropoda</taxon>
        <taxon>Hexapoda</taxon>
        <taxon>Insecta</taxon>
        <taxon>Pterygota</taxon>
        <taxon>Neoptera</taxon>
        <taxon>Endopterygota</taxon>
        <taxon>Coleoptera</taxon>
        <taxon>Polyphaga</taxon>
        <taxon>Cucujiformia</taxon>
        <taxon>Curculionidae</taxon>
        <taxon>Dryophthorinae</taxon>
        <taxon>Rhynchophorus</taxon>
    </lineage>
</organism>
<evidence type="ECO:0000256" key="6">
    <source>
        <dbReference type="ARBA" id="ARBA00055283"/>
    </source>
</evidence>
<sequence length="639" mass="74010">MEDEFDDYQECFSQEGILLKEAPPSHETYIDSIGIIIIHESKKDGEDLKKFMLEWKPNDITIDSDVQYQEWAVVNTVQKRYRTLSGTIPDPHVKFRCLKINFDIIKSFKVQNKGRQLTFYDGSSEVLCSFLFQCGNCDVLVAALKTHLRIGTSKRDRQLYVIYDSDSPEYQQLNKSFAALNIKHDHSLWDFVKNIKDNSYEGSLGAFAKVTNIVFSSLDGTRYPDEITKDDLNNSITELGDEIVHSMAPSLEDGVSSAFQLPPRKEFVRCNPLTEEQWDSQLNSSGQLEDVDDIKMSIFKGGVHPSIRKEVWKFLLDYYPWSSTHSERQALVKVKRDEYYRMKLQWKSFSKQQENNFLDYAQRKSLVEKDVARTDRTLEFYAGDNNINLQTLKDILMTYVMYNFDLGYVQGMSDLLSPILWLMLDECDAFWCFVGFMDKVMSNFEIDQAGMKEQLTNLHVLLNFVDPKLANYLVEHECGNMFFCFRWLLVWFKRELSQEDVMRFWEVLWTGYPCQNFHLLVSVAILEHERNALMEEERGFTEILKYINELSGKLDISLMICKAEGIFHQINDSDYLSDSVRPILGLPVIGTNNLDSHEQSPFESPDISSTGTQPCCSVENVRISPDEIAYEDSIGSNFL</sequence>
<evidence type="ECO:0000256" key="8">
    <source>
        <dbReference type="ARBA" id="ARBA00067480"/>
    </source>
</evidence>
<dbReference type="Gene3D" id="1.10.8.270">
    <property type="entry name" value="putative rabgap domain of human tbc1 domain family member 14 like domains"/>
    <property type="match status" value="1"/>
</dbReference>
<keyword evidence="5" id="KW-0007">Acetylation</keyword>
<comment type="subcellular location">
    <subcellularLocation>
        <location evidence="1">Cytoplasm</location>
    </subcellularLocation>
</comment>
<keyword evidence="12" id="KW-1185">Reference proteome</keyword>
<dbReference type="GO" id="GO:0005737">
    <property type="term" value="C:cytoplasm"/>
    <property type="evidence" value="ECO:0007669"/>
    <property type="project" value="UniProtKB-SubCell"/>
</dbReference>
<dbReference type="InterPro" id="IPR000195">
    <property type="entry name" value="Rab-GAP-TBC_dom"/>
</dbReference>
<comment type="caution">
    <text evidence="11">The sequence shown here is derived from an EMBL/GenBank/DDBJ whole genome shotgun (WGS) entry which is preliminary data.</text>
</comment>
<evidence type="ECO:0000313" key="12">
    <source>
        <dbReference type="Proteomes" id="UP000625711"/>
    </source>
</evidence>
<evidence type="ECO:0000256" key="3">
    <source>
        <dbReference type="ARBA" id="ARBA00022490"/>
    </source>
</evidence>
<dbReference type="InterPro" id="IPR035969">
    <property type="entry name" value="Rab-GAP_TBC_sf"/>
</dbReference>
<dbReference type="PANTHER" id="PTHR22957">
    <property type="entry name" value="TBC1 DOMAIN FAMILY MEMBER GTPASE-ACTIVATING PROTEIN"/>
    <property type="match status" value="1"/>
</dbReference>
<dbReference type="FunFam" id="1.10.472.80:FF:000005">
    <property type="entry name" value="TBC1 domain family member 15"/>
    <property type="match status" value="1"/>
</dbReference>
<dbReference type="SUPFAM" id="SSF47923">
    <property type="entry name" value="Ypt/Rab-GAP domain of gyp1p"/>
    <property type="match status" value="2"/>
</dbReference>
<reference evidence="11" key="1">
    <citation type="submission" date="2020-08" db="EMBL/GenBank/DDBJ databases">
        <title>Genome sequencing and assembly of the red palm weevil Rhynchophorus ferrugineus.</title>
        <authorList>
            <person name="Dias G.B."/>
            <person name="Bergman C.M."/>
            <person name="Manee M."/>
        </authorList>
    </citation>
    <scope>NUCLEOTIDE SEQUENCE</scope>
    <source>
        <strain evidence="11">AA-2017</strain>
        <tissue evidence="11">Whole larva</tissue>
    </source>
</reference>
<dbReference type="PANTHER" id="PTHR22957:SF645">
    <property type="entry name" value="LD27216P"/>
    <property type="match status" value="1"/>
</dbReference>
<evidence type="ECO:0000256" key="4">
    <source>
        <dbReference type="ARBA" id="ARBA00022553"/>
    </source>
</evidence>
<dbReference type="Proteomes" id="UP000625711">
    <property type="component" value="Unassembled WGS sequence"/>
</dbReference>
<feature type="domain" description="Rab-GAP TBC" evidence="10">
    <location>
        <begin position="302"/>
        <end position="512"/>
    </location>
</feature>
<comment type="function">
    <text evidence="6">Acts as a GTPase activating protein for RAB7A. Does not act on RAB4, RAB5 or RAB6.</text>
</comment>
<evidence type="ECO:0000256" key="1">
    <source>
        <dbReference type="ARBA" id="ARBA00004496"/>
    </source>
</evidence>
<evidence type="ECO:0000256" key="5">
    <source>
        <dbReference type="ARBA" id="ARBA00022990"/>
    </source>
</evidence>
<dbReference type="EMBL" id="JAACXV010011006">
    <property type="protein sequence ID" value="KAF7275233.1"/>
    <property type="molecule type" value="Genomic_DNA"/>
</dbReference>
<dbReference type="Pfam" id="PF00566">
    <property type="entry name" value="RabGAP-TBC"/>
    <property type="match status" value="1"/>
</dbReference>
<dbReference type="FunFam" id="1.10.8.270:FF:000005">
    <property type="entry name" value="TBC1 domain family member 15"/>
    <property type="match status" value="1"/>
</dbReference>
<dbReference type="SMART" id="SM00164">
    <property type="entry name" value="TBC"/>
    <property type="match status" value="1"/>
</dbReference>
<dbReference type="OrthoDB" id="10264062at2759"/>
<keyword evidence="3" id="KW-0963">Cytoplasm</keyword>
<evidence type="ECO:0000256" key="7">
    <source>
        <dbReference type="ARBA" id="ARBA00065268"/>
    </source>
</evidence>
<evidence type="ECO:0000259" key="10">
    <source>
        <dbReference type="PROSITE" id="PS50086"/>
    </source>
</evidence>
<name>A0A834M936_RHYFE</name>
<keyword evidence="2" id="KW-0343">GTPase activation</keyword>
<dbReference type="AlphaFoldDB" id="A0A834M936"/>
<evidence type="ECO:0000256" key="9">
    <source>
        <dbReference type="ARBA" id="ARBA00082539"/>
    </source>
</evidence>
<dbReference type="GO" id="GO:0005096">
    <property type="term" value="F:GTPase activator activity"/>
    <property type="evidence" value="ECO:0007669"/>
    <property type="project" value="UniProtKB-KW"/>
</dbReference>
<proteinExistence type="predicted"/>
<dbReference type="Gene3D" id="1.10.472.80">
    <property type="entry name" value="Ypt/Rab-GAP domain of gyp1p, domain 3"/>
    <property type="match status" value="1"/>
</dbReference>
<dbReference type="PROSITE" id="PS50086">
    <property type="entry name" value="TBC_RABGAP"/>
    <property type="match status" value="1"/>
</dbReference>